<gene>
    <name evidence="2" type="ORF">TAV2_LOCUS7185</name>
</gene>
<feature type="non-terminal residue" evidence="2">
    <location>
        <position position="99"/>
    </location>
</feature>
<evidence type="ECO:0000313" key="3">
    <source>
        <dbReference type="Proteomes" id="UP000836841"/>
    </source>
</evidence>
<organism evidence="2 3">
    <name type="scientific">Thlaspi arvense</name>
    <name type="common">Field penny-cress</name>
    <dbReference type="NCBI Taxonomy" id="13288"/>
    <lineage>
        <taxon>Eukaryota</taxon>
        <taxon>Viridiplantae</taxon>
        <taxon>Streptophyta</taxon>
        <taxon>Embryophyta</taxon>
        <taxon>Tracheophyta</taxon>
        <taxon>Spermatophyta</taxon>
        <taxon>Magnoliopsida</taxon>
        <taxon>eudicotyledons</taxon>
        <taxon>Gunneridae</taxon>
        <taxon>Pentapetalae</taxon>
        <taxon>rosids</taxon>
        <taxon>malvids</taxon>
        <taxon>Brassicales</taxon>
        <taxon>Brassicaceae</taxon>
        <taxon>Thlaspideae</taxon>
        <taxon>Thlaspi</taxon>
    </lineage>
</organism>
<keyword evidence="3" id="KW-1185">Reference proteome</keyword>
<dbReference type="Gene3D" id="2.40.50.140">
    <property type="entry name" value="Nucleic acid-binding proteins"/>
    <property type="match status" value="1"/>
</dbReference>
<dbReference type="AlphaFoldDB" id="A0AAU9RQE0"/>
<reference evidence="2 3" key="1">
    <citation type="submission" date="2022-03" db="EMBL/GenBank/DDBJ databases">
        <authorList>
            <person name="Nunn A."/>
            <person name="Chopra R."/>
            <person name="Nunn A."/>
            <person name="Contreras Garrido A."/>
        </authorList>
    </citation>
    <scope>NUCLEOTIDE SEQUENCE [LARGE SCALE GENOMIC DNA]</scope>
</reference>
<sequence>MVLIDSNDHKIHATVKKENVNQFDPFFPQGGSSILTNFNVNHSLGSQRTTSGPLQHYFLFNHLCIQSCRSCFYKWERYTQVNFEMMIIVLLGYGVDFQR</sequence>
<dbReference type="InterPro" id="IPR012340">
    <property type="entry name" value="NA-bd_OB-fold"/>
</dbReference>
<dbReference type="Pfam" id="PF02721">
    <property type="entry name" value="DUF223"/>
    <property type="match status" value="1"/>
</dbReference>
<dbReference type="EMBL" id="OU466858">
    <property type="protein sequence ID" value="CAH2047475.1"/>
    <property type="molecule type" value="Genomic_DNA"/>
</dbReference>
<protein>
    <recommendedName>
        <fullName evidence="1">Replication protein A 70 kDa DNA-binding subunit B/D first OB fold domain-containing protein</fullName>
    </recommendedName>
</protein>
<accession>A0AAU9RQE0</accession>
<dbReference type="Proteomes" id="UP000836841">
    <property type="component" value="Chromosome 2"/>
</dbReference>
<evidence type="ECO:0000313" key="2">
    <source>
        <dbReference type="EMBL" id="CAH2047475.1"/>
    </source>
</evidence>
<dbReference type="InterPro" id="IPR003871">
    <property type="entry name" value="RFA1B/D_OB_1st"/>
</dbReference>
<evidence type="ECO:0000259" key="1">
    <source>
        <dbReference type="Pfam" id="PF02721"/>
    </source>
</evidence>
<name>A0AAU9RQE0_THLAR</name>
<proteinExistence type="predicted"/>
<feature type="domain" description="Replication protein A 70 kDa DNA-binding subunit B/D first OB fold" evidence="1">
    <location>
        <begin position="1"/>
        <end position="59"/>
    </location>
</feature>